<evidence type="ECO:0000313" key="2">
    <source>
        <dbReference type="Proteomes" id="UP000283855"/>
    </source>
</evidence>
<protein>
    <submittedName>
        <fullName evidence="1">DUF4836 family protein</fullName>
    </submittedName>
</protein>
<proteinExistence type="predicted"/>
<comment type="caution">
    <text evidence="1">The sequence shown here is derived from an EMBL/GenBank/DDBJ whole genome shotgun (WGS) entry which is preliminary data.</text>
</comment>
<name>A0A413SXR7_9BACT</name>
<sequence>MEMKRLIPTIMPACCLVLLFSACSEKSSYTQLIPGDASSVVAVNLQSLTEKAGISSGTPAYESLQKAFSSGKDNPLKDLLASPDKSGIDFSKDIYIFTNSTSMNIGVVARLSNASDWTATLTEMNDGEKNPISQGDGFSYQLSDKSILAYTEDALLICSNERRTPEDSLIAMAGRLIHQTEAQSITGKEAFKSMESEKGDIRFMAAPNALQSAFKTSGYSRMLPYPYTSTLTALPASCVTVGNVSFEKGKIVVDAKPLGLDEESRAFLEAAVKPYGKIEGKFDKLFPSSTLMYFSANVNGSELTSFYRQQLKSADNNQLMEALARSVNGEVTFGLLNFSLTSMPAFVIYGEMKSPDALDALYQKKDSLGLKRTQKLVKLADHEYMIENAARLFRNMSLFYGYKDGRFYATNDEMVYKTIGKESSPSLKGSSYLDNRKGTSLYSLVNVDAALQLPIAKMAATTPAGAFLQMVGKISYISAGSNGDNGHVEIVLTDSKENSLKQLTDLMVQLSKL</sequence>
<dbReference type="RefSeq" id="WP_118400696.1">
    <property type="nucleotide sequence ID" value="NZ_CABJGD010000025.1"/>
</dbReference>
<dbReference type="Proteomes" id="UP000283855">
    <property type="component" value="Unassembled WGS sequence"/>
</dbReference>
<dbReference type="AlphaFoldDB" id="A0A413SXR7"/>
<gene>
    <name evidence="1" type="ORF">DW921_11015</name>
</gene>
<reference evidence="1 2" key="1">
    <citation type="submission" date="2018-08" db="EMBL/GenBank/DDBJ databases">
        <title>A genome reference for cultivated species of the human gut microbiota.</title>
        <authorList>
            <person name="Zou Y."/>
            <person name="Xue W."/>
            <person name="Luo G."/>
        </authorList>
    </citation>
    <scope>NUCLEOTIDE SEQUENCE [LARGE SCALE GENOMIC DNA]</scope>
    <source>
        <strain evidence="1 2">AM42-38</strain>
    </source>
</reference>
<dbReference type="PROSITE" id="PS51257">
    <property type="entry name" value="PROKAR_LIPOPROTEIN"/>
    <property type="match status" value="1"/>
</dbReference>
<accession>A0A413SXR7</accession>
<evidence type="ECO:0000313" key="1">
    <source>
        <dbReference type="EMBL" id="RHA74256.1"/>
    </source>
</evidence>
<dbReference type="Pfam" id="PF16120">
    <property type="entry name" value="DUF4836"/>
    <property type="match status" value="1"/>
</dbReference>
<dbReference type="EMBL" id="QSFT01000025">
    <property type="protein sequence ID" value="RHA74256.1"/>
    <property type="molecule type" value="Genomic_DNA"/>
</dbReference>
<dbReference type="InterPro" id="IPR032276">
    <property type="entry name" value="DUF4836"/>
</dbReference>
<organism evidence="1 2">
    <name type="scientific">Phocaeicola coprophilus</name>
    <dbReference type="NCBI Taxonomy" id="387090"/>
    <lineage>
        <taxon>Bacteria</taxon>
        <taxon>Pseudomonadati</taxon>
        <taxon>Bacteroidota</taxon>
        <taxon>Bacteroidia</taxon>
        <taxon>Bacteroidales</taxon>
        <taxon>Bacteroidaceae</taxon>
        <taxon>Phocaeicola</taxon>
    </lineage>
</organism>